<dbReference type="WBParaSite" id="JU765_v2.g9309.t1">
    <property type="protein sequence ID" value="JU765_v2.g9309.t1"/>
    <property type="gene ID" value="JU765_v2.g9309"/>
</dbReference>
<evidence type="ECO:0000313" key="2">
    <source>
        <dbReference type="WBParaSite" id="JU765_v2.g9309.t1"/>
    </source>
</evidence>
<name>A0AC34RQN5_9BILA</name>
<protein>
    <submittedName>
        <fullName evidence="2">EF-hand domain-containing protein</fullName>
    </submittedName>
</protein>
<dbReference type="Proteomes" id="UP000887576">
    <property type="component" value="Unplaced"/>
</dbReference>
<evidence type="ECO:0000313" key="1">
    <source>
        <dbReference type="Proteomes" id="UP000887576"/>
    </source>
</evidence>
<sequence length="273" mass="31657">MIAKKMDANGDGFVSKEELTDWIEQSSKNLDKEENDERFADMDINKDGQVTWEEYIQEAFYGASDEGKVDVLKMDPEDRKLFQEDKMYFERADENKDGKLNREEFSKFQNPELYPIMHDILIKMTLSEKDVNHDGKIDIKEYMGDIFDQPTSEYYLIEQDRFNKDYDKNGDGYLEGDELKDWLVPNLRMSAEMEAEHLIEGSDSNKDGKLSLDEIVDAYNLAEMEAEHLIEGSDSSKDGKLSLDEIVDAYNLFVGSEATNYGEHMLNLKHEEL</sequence>
<accession>A0AC34RQN5</accession>
<organism evidence="1 2">
    <name type="scientific">Panagrolaimus sp. JU765</name>
    <dbReference type="NCBI Taxonomy" id="591449"/>
    <lineage>
        <taxon>Eukaryota</taxon>
        <taxon>Metazoa</taxon>
        <taxon>Ecdysozoa</taxon>
        <taxon>Nematoda</taxon>
        <taxon>Chromadorea</taxon>
        <taxon>Rhabditida</taxon>
        <taxon>Tylenchina</taxon>
        <taxon>Panagrolaimomorpha</taxon>
        <taxon>Panagrolaimoidea</taxon>
        <taxon>Panagrolaimidae</taxon>
        <taxon>Panagrolaimus</taxon>
    </lineage>
</organism>
<proteinExistence type="predicted"/>
<reference evidence="2" key="1">
    <citation type="submission" date="2022-11" db="UniProtKB">
        <authorList>
            <consortium name="WormBaseParasite"/>
        </authorList>
    </citation>
    <scope>IDENTIFICATION</scope>
</reference>